<dbReference type="EMBL" id="LT629802">
    <property type="protein sequence ID" value="SDU99631.1"/>
    <property type="molecule type" value="Genomic_DNA"/>
</dbReference>
<dbReference type="AlphaFoldDB" id="A0A1H2N396"/>
<dbReference type="Proteomes" id="UP000198600">
    <property type="component" value="Chromosome I"/>
</dbReference>
<reference evidence="2" key="1">
    <citation type="submission" date="2016-10" db="EMBL/GenBank/DDBJ databases">
        <authorList>
            <person name="Varghese N."/>
            <person name="Submissions S."/>
        </authorList>
    </citation>
    <scope>NUCLEOTIDE SEQUENCE [LARGE SCALE GENOMIC DNA]</scope>
    <source>
        <strain evidence="2">LMG 2223</strain>
    </source>
</reference>
<evidence type="ECO:0000313" key="1">
    <source>
        <dbReference type="EMBL" id="SDU99631.1"/>
    </source>
</evidence>
<evidence type="ECO:0000313" key="2">
    <source>
        <dbReference type="Proteomes" id="UP000198600"/>
    </source>
</evidence>
<name>A0A1H2N396_9PSED</name>
<proteinExistence type="predicted"/>
<sequence length="83" mass="9279">MYLTENIHLIRTILDQLPAEGEISSTELDGDQEQILFGLREMIRLNLISGSHHYSEHSDPTGPLLSSVSSIRLTTRGITFKGQ</sequence>
<organism evidence="1 2">
    <name type="scientific">Pseudomonas mucidolens</name>
    <dbReference type="NCBI Taxonomy" id="46679"/>
    <lineage>
        <taxon>Bacteria</taxon>
        <taxon>Pseudomonadati</taxon>
        <taxon>Pseudomonadota</taxon>
        <taxon>Gammaproteobacteria</taxon>
        <taxon>Pseudomonadales</taxon>
        <taxon>Pseudomonadaceae</taxon>
        <taxon>Pseudomonas</taxon>
    </lineage>
</organism>
<dbReference type="OrthoDB" id="7027821at2"/>
<protein>
    <submittedName>
        <fullName evidence="1">Uncharacterized protein</fullName>
    </submittedName>
</protein>
<dbReference type="STRING" id="46679.SAMN05216202_2860"/>
<keyword evidence="2" id="KW-1185">Reference proteome</keyword>
<gene>
    <name evidence="1" type="ORF">SAMN05216202_2860</name>
</gene>
<accession>A0A1H2N396</accession>